<dbReference type="AlphaFoldDB" id="A0A975D9W2"/>
<evidence type="ECO:0000313" key="1">
    <source>
        <dbReference type="EMBL" id="QTH63227.1"/>
    </source>
</evidence>
<dbReference type="PANTHER" id="PTHR10285">
    <property type="entry name" value="URIDINE KINASE"/>
    <property type="match status" value="1"/>
</dbReference>
<dbReference type="Gene3D" id="3.40.50.300">
    <property type="entry name" value="P-loop containing nucleotide triphosphate hydrolases"/>
    <property type="match status" value="1"/>
</dbReference>
<dbReference type="GO" id="GO:0016301">
    <property type="term" value="F:kinase activity"/>
    <property type="evidence" value="ECO:0007669"/>
    <property type="project" value="UniProtKB-KW"/>
</dbReference>
<evidence type="ECO:0000313" key="2">
    <source>
        <dbReference type="Proteomes" id="UP000682739"/>
    </source>
</evidence>
<gene>
    <name evidence="1" type="ORF">J1N51_10815</name>
</gene>
<organism evidence="1 2">
    <name type="scientific">Psychrosphaera ytuae</name>
    <dbReference type="NCBI Taxonomy" id="2820710"/>
    <lineage>
        <taxon>Bacteria</taxon>
        <taxon>Pseudomonadati</taxon>
        <taxon>Pseudomonadota</taxon>
        <taxon>Gammaproteobacteria</taxon>
        <taxon>Alteromonadales</taxon>
        <taxon>Pseudoalteromonadaceae</taxon>
        <taxon>Psychrosphaera</taxon>
    </lineage>
</organism>
<dbReference type="SUPFAM" id="SSF52540">
    <property type="entry name" value="P-loop containing nucleoside triphosphate hydrolases"/>
    <property type="match status" value="1"/>
</dbReference>
<dbReference type="KEGG" id="psym:J1N51_10815"/>
<reference evidence="1" key="1">
    <citation type="submission" date="2021-03" db="EMBL/GenBank/DDBJ databases">
        <title>Description of Psychrosphaera ytuae sp. nov. isolated from deep sea sediment of South China Sea.</title>
        <authorList>
            <person name="Zhang J."/>
            <person name="Xu X.-D."/>
        </authorList>
    </citation>
    <scope>NUCLEOTIDE SEQUENCE</scope>
    <source>
        <strain evidence="1">MTZ26</strain>
    </source>
</reference>
<proteinExistence type="predicted"/>
<sequence length="298" mass="34527">MEDQLIQRFIEENKLPQSFYNVALKWFIPIAEQLHKHKNEAHTPFFVGFNGCQGSGKSTLCAFIEYYLARVYKVNSVTLSLDDFYLSRQQRQALASEVHQLFITRGVPGTHDMASLTSVLHKLKNRELGFAIPRFNKATDNPHPIEAWGFIDKPVELVLIEGWCWGTRPQSPFQLSEPVNSLEEKEDGKGVWRQYSDRVLEQAFLPLYNLMDFWIMLKAPSFDCVFEWRLEQEQRLRAVASKNASGLMTANQLRRFVSHYQRLTEHTLNSHRNFDLVIELAPDRSINQVVSRPISGVK</sequence>
<dbReference type="InterPro" id="IPR027417">
    <property type="entry name" value="P-loop_NTPase"/>
</dbReference>
<dbReference type="EMBL" id="CP072110">
    <property type="protein sequence ID" value="QTH63227.1"/>
    <property type="molecule type" value="Genomic_DNA"/>
</dbReference>
<keyword evidence="1" id="KW-0808">Transferase</keyword>
<keyword evidence="2" id="KW-1185">Reference proteome</keyword>
<protein>
    <submittedName>
        <fullName evidence="1">Kinase</fullName>
    </submittedName>
</protein>
<dbReference type="RefSeq" id="WP_208831245.1">
    <property type="nucleotide sequence ID" value="NZ_CP072110.1"/>
</dbReference>
<name>A0A975D9W2_9GAMM</name>
<accession>A0A975D9W2</accession>
<keyword evidence="1" id="KW-0418">Kinase</keyword>
<dbReference type="Proteomes" id="UP000682739">
    <property type="component" value="Chromosome"/>
</dbReference>